<organism evidence="1 2">
    <name type="scientific">Pseudomonas lijiangensis</name>
    <dbReference type="NCBI Taxonomy" id="2995658"/>
    <lineage>
        <taxon>Bacteria</taxon>
        <taxon>Pseudomonadati</taxon>
        <taxon>Pseudomonadota</taxon>
        <taxon>Gammaproteobacteria</taxon>
        <taxon>Pseudomonadales</taxon>
        <taxon>Pseudomonadaceae</taxon>
        <taxon>Pseudomonas</taxon>
    </lineage>
</organism>
<dbReference type="Proteomes" id="UP000683401">
    <property type="component" value="Chromosome"/>
</dbReference>
<keyword evidence="2" id="KW-1185">Reference proteome</keyword>
<evidence type="ECO:0000313" key="2">
    <source>
        <dbReference type="Proteomes" id="UP000683401"/>
    </source>
</evidence>
<protein>
    <submittedName>
        <fullName evidence="1">Uncharacterized protein</fullName>
    </submittedName>
</protein>
<gene>
    <name evidence="1" type="ORF">KQP88_04785</name>
</gene>
<reference evidence="2" key="1">
    <citation type="submission" date="2021-06" db="EMBL/GenBank/DDBJ databases">
        <title>Identification of Pseudomonas cichorii causing bacterial leaf black spot of flue-cured tobacco, a new disease in China.</title>
        <authorList>
            <person name="Lu C.-H."/>
        </authorList>
    </citation>
    <scope>NUCLEOTIDE SEQUENCE [LARGE SCALE GENOMIC DNA]</scope>
    <source>
        <strain evidence="2">LJ2</strain>
    </source>
</reference>
<name>A0ABX8HUI4_9PSED</name>
<dbReference type="RefSeq" id="WP_216704976.1">
    <property type="nucleotide sequence ID" value="NZ_CP076668.1"/>
</dbReference>
<sequence length="133" mass="14701">MNTTASKTETISLQINLSNAKPSEAVPMPHIREAGETLELDAGIANRGFTLVLPAFKDETFDELFITFSTLDYSSITNASLIPFISGQASIDTVTEEQIVGRFKPGETAKIRVFLRVYGDIWVLKESPDYKIV</sequence>
<evidence type="ECO:0000313" key="1">
    <source>
        <dbReference type="EMBL" id="QWU84097.1"/>
    </source>
</evidence>
<proteinExistence type="predicted"/>
<dbReference type="EMBL" id="CP076668">
    <property type="protein sequence ID" value="QWU84097.1"/>
    <property type="molecule type" value="Genomic_DNA"/>
</dbReference>
<accession>A0ABX8HUI4</accession>